<comment type="similarity">
    <text evidence="3 11 13">Belongs to the peptidase S33 family.</text>
</comment>
<dbReference type="RefSeq" id="WP_163994092.1">
    <property type="nucleotide sequence ID" value="NZ_WUEY01000035.1"/>
</dbReference>
<evidence type="ECO:0000256" key="10">
    <source>
        <dbReference type="ARBA" id="ARBA00029605"/>
    </source>
</evidence>
<evidence type="ECO:0000256" key="3">
    <source>
        <dbReference type="ARBA" id="ARBA00010088"/>
    </source>
</evidence>
<dbReference type="InterPro" id="IPR005944">
    <property type="entry name" value="Pro_iminopeptidase"/>
</dbReference>
<gene>
    <name evidence="15" type="primary">pip</name>
    <name evidence="15" type="ORF">GR212_34400</name>
</gene>
<feature type="active site" description="Nucleophile" evidence="12">
    <location>
        <position position="113"/>
    </location>
</feature>
<dbReference type="Pfam" id="PF00561">
    <property type="entry name" value="Abhydrolase_1"/>
    <property type="match status" value="1"/>
</dbReference>
<evidence type="ECO:0000256" key="13">
    <source>
        <dbReference type="RuleBase" id="RU003421"/>
    </source>
</evidence>
<dbReference type="EMBL" id="WUEY01000035">
    <property type="protein sequence ID" value="NEI74635.1"/>
    <property type="molecule type" value="Genomic_DNA"/>
</dbReference>
<dbReference type="Gene3D" id="3.40.50.1820">
    <property type="entry name" value="alpha/beta hydrolase"/>
    <property type="match status" value="1"/>
</dbReference>
<dbReference type="PIRSF" id="PIRSF006431">
    <property type="entry name" value="Pept_S33"/>
    <property type="match status" value="1"/>
</dbReference>
<feature type="active site" description="Proton donor" evidence="12">
    <location>
        <position position="296"/>
    </location>
</feature>
<sequence>MLYPDITPFDEGLLDVGDGQRIHWMQSGTPDGTPVLILHGGPGSGSSAGTRRYFDPQHYRIIQFDQRGCGGSLPHASEPAIDLASNTTWHTVADIEQLRLQLGLERWMVFGNSWGCTLALVYAETHPQRIEGLLLVGVTMTRQSEIDWLYRGLGRFFPDEWARFRAAVPEEDRDGDLVAAYYRLLRDPDPAIHVKAARDWHAWEAASILIDPRATLSARWSDPLYLAARARIITHYFHHLAWLEERQILRDIHRLAGIPCTMIQGRLDLEAPLVTAWELSQAWPEAKLTIVSNAAHSPAVEEMAAAIIGMTDGLRRRNSR</sequence>
<comment type="caution">
    <text evidence="15">The sequence shown here is derived from an EMBL/GenBank/DDBJ whole genome shotgun (WGS) entry which is preliminary data.</text>
</comment>
<evidence type="ECO:0000256" key="1">
    <source>
        <dbReference type="ARBA" id="ARBA00001585"/>
    </source>
</evidence>
<evidence type="ECO:0000256" key="4">
    <source>
        <dbReference type="ARBA" id="ARBA00012568"/>
    </source>
</evidence>
<comment type="catalytic activity">
    <reaction evidence="1 11 13">
        <text>Release of N-terminal proline from a peptide.</text>
        <dbReference type="EC" id="3.4.11.5"/>
    </reaction>
</comment>
<evidence type="ECO:0000256" key="11">
    <source>
        <dbReference type="PIRNR" id="PIRNR006431"/>
    </source>
</evidence>
<evidence type="ECO:0000256" key="8">
    <source>
        <dbReference type="ARBA" id="ARBA00022670"/>
    </source>
</evidence>
<dbReference type="InterPro" id="IPR000073">
    <property type="entry name" value="AB_hydrolase_1"/>
</dbReference>
<dbReference type="PANTHER" id="PTHR43722">
    <property type="entry name" value="PROLINE IMINOPEPTIDASE"/>
    <property type="match status" value="1"/>
</dbReference>
<dbReference type="PRINTS" id="PR00111">
    <property type="entry name" value="ABHYDROLASE"/>
</dbReference>
<evidence type="ECO:0000256" key="9">
    <source>
        <dbReference type="ARBA" id="ARBA00022801"/>
    </source>
</evidence>
<protein>
    <recommendedName>
        <fullName evidence="5 11">Proline iminopeptidase</fullName>
        <shortName evidence="11">PIP</shortName>
        <ecNumber evidence="4 11">3.4.11.5</ecNumber>
    </recommendedName>
    <alternativeName>
        <fullName evidence="10 11">Prolyl aminopeptidase</fullName>
    </alternativeName>
</protein>
<proteinExistence type="inferred from homology"/>
<feature type="domain" description="AB hydrolase-1" evidence="14">
    <location>
        <begin position="34"/>
        <end position="300"/>
    </location>
</feature>
<organism evidence="15 16">
    <name type="scientific">Rhizobium lusitanum</name>
    <dbReference type="NCBI Taxonomy" id="293958"/>
    <lineage>
        <taxon>Bacteria</taxon>
        <taxon>Pseudomonadati</taxon>
        <taxon>Pseudomonadota</taxon>
        <taxon>Alphaproteobacteria</taxon>
        <taxon>Hyphomicrobiales</taxon>
        <taxon>Rhizobiaceae</taxon>
        <taxon>Rhizobium/Agrobacterium group</taxon>
        <taxon>Rhizobium</taxon>
    </lineage>
</organism>
<evidence type="ECO:0000256" key="2">
    <source>
        <dbReference type="ARBA" id="ARBA00004496"/>
    </source>
</evidence>
<keyword evidence="6 11" id="KW-0031">Aminopeptidase</keyword>
<evidence type="ECO:0000256" key="5">
    <source>
        <dbReference type="ARBA" id="ARBA00021843"/>
    </source>
</evidence>
<reference evidence="15 16" key="1">
    <citation type="submission" date="2019-12" db="EMBL/GenBank/DDBJ databases">
        <title>Rhizobium genotypes associated with high levels of biological nitrogen fixation by grain legumes in a temperate-maritime cropping system.</title>
        <authorList>
            <person name="Maluk M."/>
            <person name="Francesc Ferrando Molina F."/>
            <person name="Lopez Del Egido L."/>
            <person name="Lafos M."/>
            <person name="Langarica-Fuentes A."/>
            <person name="Gebre Yohannes G."/>
            <person name="Young M.W."/>
            <person name="Martin P."/>
            <person name="Gantlett R."/>
            <person name="Kenicer G."/>
            <person name="Hawes C."/>
            <person name="Begg G.S."/>
            <person name="Quilliam R.S."/>
            <person name="Squire G.R."/>
            <person name="Poole P.S."/>
            <person name="Young P.W."/>
            <person name="Iannetta P.M."/>
            <person name="James E.K."/>
        </authorList>
    </citation>
    <scope>NUCLEOTIDE SEQUENCE [LARGE SCALE GENOMIC DNA]</scope>
    <source>
        <strain evidence="15 16">JHI1118</strain>
    </source>
</reference>
<name>A0A6L9UF39_9HYPH</name>
<keyword evidence="8 11" id="KW-0645">Protease</keyword>
<dbReference type="Proteomes" id="UP000483035">
    <property type="component" value="Unassembled WGS sequence"/>
</dbReference>
<keyword evidence="7 11" id="KW-0963">Cytoplasm</keyword>
<dbReference type="InterPro" id="IPR029058">
    <property type="entry name" value="AB_hydrolase_fold"/>
</dbReference>
<evidence type="ECO:0000313" key="15">
    <source>
        <dbReference type="EMBL" id="NEI74635.1"/>
    </source>
</evidence>
<evidence type="ECO:0000256" key="12">
    <source>
        <dbReference type="PIRSR" id="PIRSR006431-1"/>
    </source>
</evidence>
<dbReference type="AlphaFoldDB" id="A0A6L9UF39"/>
<evidence type="ECO:0000256" key="6">
    <source>
        <dbReference type="ARBA" id="ARBA00022438"/>
    </source>
</evidence>
<evidence type="ECO:0000313" key="16">
    <source>
        <dbReference type="Proteomes" id="UP000483035"/>
    </source>
</evidence>
<dbReference type="PRINTS" id="PR00793">
    <property type="entry name" value="PROAMNOPTASE"/>
</dbReference>
<dbReference type="GO" id="GO:0006508">
    <property type="term" value="P:proteolysis"/>
    <property type="evidence" value="ECO:0007669"/>
    <property type="project" value="UniProtKB-KW"/>
</dbReference>
<dbReference type="NCBIfam" id="TIGR01249">
    <property type="entry name" value="pro_imino_pep_1"/>
    <property type="match status" value="1"/>
</dbReference>
<accession>A0A6L9UF39</accession>
<dbReference type="InterPro" id="IPR002410">
    <property type="entry name" value="Peptidase_S33"/>
</dbReference>
<dbReference type="SUPFAM" id="SSF53474">
    <property type="entry name" value="alpha/beta-Hydrolases"/>
    <property type="match status" value="1"/>
</dbReference>
<dbReference type="PANTHER" id="PTHR43722:SF1">
    <property type="entry name" value="PROLINE IMINOPEPTIDASE"/>
    <property type="match status" value="1"/>
</dbReference>
<keyword evidence="9 11" id="KW-0378">Hydrolase</keyword>
<dbReference type="GO" id="GO:0004177">
    <property type="term" value="F:aminopeptidase activity"/>
    <property type="evidence" value="ECO:0007669"/>
    <property type="project" value="UniProtKB-UniRule"/>
</dbReference>
<feature type="active site" evidence="12">
    <location>
        <position position="268"/>
    </location>
</feature>
<comment type="subcellular location">
    <subcellularLocation>
        <location evidence="2 11">Cytoplasm</location>
    </subcellularLocation>
</comment>
<dbReference type="GO" id="GO:0005737">
    <property type="term" value="C:cytoplasm"/>
    <property type="evidence" value="ECO:0007669"/>
    <property type="project" value="UniProtKB-SubCell"/>
</dbReference>
<evidence type="ECO:0000259" key="14">
    <source>
        <dbReference type="Pfam" id="PF00561"/>
    </source>
</evidence>
<dbReference type="EC" id="3.4.11.5" evidence="4 11"/>
<evidence type="ECO:0000256" key="7">
    <source>
        <dbReference type="ARBA" id="ARBA00022490"/>
    </source>
</evidence>